<dbReference type="PANTHER" id="PTHR16166">
    <property type="entry name" value="VACUOLAR PROTEIN SORTING-ASSOCIATED PROTEIN VPS13"/>
    <property type="match status" value="1"/>
</dbReference>
<evidence type="ECO:0000259" key="5">
    <source>
        <dbReference type="Pfam" id="PF25036"/>
    </source>
</evidence>
<evidence type="ECO:0000259" key="4">
    <source>
        <dbReference type="Pfam" id="PF12624"/>
    </source>
</evidence>
<dbReference type="PANTHER" id="PTHR16166:SF143">
    <property type="entry name" value="PROTEIN SORTING-ASSOCIATED PROTEIN, PUTATIVE (DUF1162)-RELATED"/>
    <property type="match status" value="1"/>
</dbReference>
<dbReference type="Pfam" id="PF12624">
    <property type="entry name" value="VPS13_N"/>
    <property type="match status" value="1"/>
</dbReference>
<dbReference type="InterPro" id="IPR026847">
    <property type="entry name" value="VPS13"/>
</dbReference>
<reference evidence="7 8" key="1">
    <citation type="journal article" date="2021" name="Commun. Biol.">
        <title>The genome of Shorea leprosula (Dipterocarpaceae) highlights the ecological relevance of drought in aseasonal tropical rainforests.</title>
        <authorList>
            <person name="Ng K.K.S."/>
            <person name="Kobayashi M.J."/>
            <person name="Fawcett J.A."/>
            <person name="Hatakeyama M."/>
            <person name="Paape T."/>
            <person name="Ng C.H."/>
            <person name="Ang C.C."/>
            <person name="Tnah L.H."/>
            <person name="Lee C.T."/>
            <person name="Nishiyama T."/>
            <person name="Sese J."/>
            <person name="O'Brien M.J."/>
            <person name="Copetti D."/>
            <person name="Mohd Noor M.I."/>
            <person name="Ong R.C."/>
            <person name="Putra M."/>
            <person name="Sireger I.Z."/>
            <person name="Indrioko S."/>
            <person name="Kosugi Y."/>
            <person name="Izuno A."/>
            <person name="Isagi Y."/>
            <person name="Lee S.L."/>
            <person name="Shimizu K.K."/>
        </authorList>
    </citation>
    <scope>NUCLEOTIDE SEQUENCE [LARGE SCALE GENOMIC DNA]</scope>
    <source>
        <strain evidence="7">214</strain>
    </source>
</reference>
<gene>
    <name evidence="7" type="ORF">SLEP1_g12954</name>
</gene>
<keyword evidence="3" id="KW-0445">Lipid transport</keyword>
<feature type="domain" description="Vacuolar protein sorting-associated protein 13 VPS13 adaptor binding" evidence="5">
    <location>
        <begin position="2504"/>
        <end position="2765"/>
    </location>
</feature>
<comment type="similarity">
    <text evidence="1">Belongs to the VPS13 family.</text>
</comment>
<protein>
    <recommendedName>
        <fullName evidence="9">Vacuolar protein sorting-associated protein</fullName>
    </recommendedName>
</protein>
<comment type="caution">
    <text evidence="7">The sequence shown here is derived from an EMBL/GenBank/DDBJ whole genome shotgun (WGS) entry which is preliminary data.</text>
</comment>
<evidence type="ECO:0000256" key="1">
    <source>
        <dbReference type="ARBA" id="ARBA00006545"/>
    </source>
</evidence>
<dbReference type="Pfam" id="PF25037">
    <property type="entry name" value="VPS13_C"/>
    <property type="match status" value="1"/>
</dbReference>
<keyword evidence="8" id="KW-1185">Reference proteome</keyword>
<evidence type="ECO:0008006" key="9">
    <source>
        <dbReference type="Google" id="ProtNLM"/>
    </source>
</evidence>
<dbReference type="GO" id="GO:0006869">
    <property type="term" value="P:lipid transport"/>
    <property type="evidence" value="ECO:0007669"/>
    <property type="project" value="UniProtKB-KW"/>
</dbReference>
<dbReference type="Pfam" id="PF25036">
    <property type="entry name" value="VPS13_VAB"/>
    <property type="match status" value="2"/>
</dbReference>
<evidence type="ECO:0000313" key="7">
    <source>
        <dbReference type="EMBL" id="GKV00221.1"/>
    </source>
</evidence>
<dbReference type="EMBL" id="BPVZ01000015">
    <property type="protein sequence ID" value="GKV00221.1"/>
    <property type="molecule type" value="Genomic_DNA"/>
</dbReference>
<feature type="domain" description="Vacuolar protein sorting-associated protein 13 VPS13 adaptor binding" evidence="5">
    <location>
        <begin position="2101"/>
        <end position="2394"/>
    </location>
</feature>
<dbReference type="GO" id="GO:0006623">
    <property type="term" value="P:protein targeting to vacuole"/>
    <property type="evidence" value="ECO:0007669"/>
    <property type="project" value="TreeGrafter"/>
</dbReference>
<evidence type="ECO:0000256" key="2">
    <source>
        <dbReference type="ARBA" id="ARBA00022448"/>
    </source>
</evidence>
<dbReference type="InterPro" id="IPR026854">
    <property type="entry name" value="VPS13_N"/>
</dbReference>
<dbReference type="InterPro" id="IPR009543">
    <property type="entry name" value="VPS13_VAB"/>
</dbReference>
<keyword evidence="2" id="KW-0813">Transport</keyword>
<accession>A0AAV5IK79</accession>
<name>A0AAV5IK79_9ROSI</name>
<organism evidence="7 8">
    <name type="scientific">Rubroshorea leprosula</name>
    <dbReference type="NCBI Taxonomy" id="152421"/>
    <lineage>
        <taxon>Eukaryota</taxon>
        <taxon>Viridiplantae</taxon>
        <taxon>Streptophyta</taxon>
        <taxon>Embryophyta</taxon>
        <taxon>Tracheophyta</taxon>
        <taxon>Spermatophyta</taxon>
        <taxon>Magnoliopsida</taxon>
        <taxon>eudicotyledons</taxon>
        <taxon>Gunneridae</taxon>
        <taxon>Pentapetalae</taxon>
        <taxon>rosids</taxon>
        <taxon>malvids</taxon>
        <taxon>Malvales</taxon>
        <taxon>Dipterocarpaceae</taxon>
        <taxon>Rubroshorea</taxon>
    </lineage>
</organism>
<feature type="domain" description="Chorein N-terminal" evidence="4">
    <location>
        <begin position="1"/>
        <end position="470"/>
    </location>
</feature>
<proteinExistence type="inferred from homology"/>
<evidence type="ECO:0000313" key="8">
    <source>
        <dbReference type="Proteomes" id="UP001054252"/>
    </source>
</evidence>
<evidence type="ECO:0000256" key="3">
    <source>
        <dbReference type="ARBA" id="ARBA00023055"/>
    </source>
</evidence>
<dbReference type="Proteomes" id="UP001054252">
    <property type="component" value="Unassembled WGS sequence"/>
</dbReference>
<dbReference type="InterPro" id="IPR056748">
    <property type="entry name" value="VPS13-like_C"/>
</dbReference>
<feature type="domain" description="Intermembrane lipid transfer protein VPS13-like C-terminal" evidence="6">
    <location>
        <begin position="3344"/>
        <end position="3413"/>
    </location>
</feature>
<sequence>MLEGVVQRVLLGLLGRYVKDFSRDQVKVTLWNIEVELKDIQLILEAFDYLQLPFALKQGRVGKLIVKVPWNLIGREPILIALEDVFFFVSPRDDEDWSKEAVESRELAGKKAKLAAAELAKLSRRVSCNKGGWSFIPYVTTKVLENIQVSIKNFHVVYSNMQSDSEQMLFGLRFSSLIISKANPIGGQVSKTIEIEALEIYCSSTGGAVNFRSLENTEEFVLWCNSRYVGDKFENLLEPFNVSISLLVNRSDKLSNDLPQYSISAKLNSLVMSLSEVHLRQILILLDYLSTSQLRESSFVAFGYAFSFDGTLRCELNSYVPFYYYYWYGRYRPFSSLLSRKGDGWQRLWWCYAQESIISDVHKKLKKSSWRYLGQRLSNRRKYVSLYKSKLGLLRRDLPIDESILRELDQMEKESDIDDILCYRSAAEHELQELLAHSSTENISFEKSRKDDHPDGKLSGWLNWLSRGMLGAGGTDDSSHFSGIVSDEDVQDIYDAAKFHLPAFSGADADENGKMYTCAIEFGIDELSLTVRNSCCEIAKLCFHGVVIECKLQDQLTTLIVFHKSGEIIYPLNNKVILLMAGSCMDKNVRETEPLYRVQMDLSPKQDVKLSVMLRSLEVAYETAFFLDLMEFFNILKSFEFQPERVLSSLNGFEDDSSRLLAKAEFILSNHKKVVCNVSIINVILDVPLTNTVSEQYNMVLELGSLILTSKPDLDSLCSSTGEQSDNLKLLLDSVCPSLLISFQLQDLYNHFEIKIADFQMKVVMAHYHSEISVLEKFCSSVTLSSCIIPNEQILKQLEVCAFISPLLVHISPLICESVVALIALLDNLNSASELNVPDAHNSLNSTSCPPRTPLSGVNVTTNFEAVNILVDFANGGENGPAIMISLNKFDLRYAFKGFEELWICSKALEIIAYQSSNEEDGNVLCSSGNLHTSRSAHQHEICDGLGDQTDYFSNKNASSEACFLLHYEVHRCIDSVCHKFKLCLSDADLHCYPYVFGLLMGFFDRIQSISSFVAGENSWHSNSDGNSLKMVPKFEFQRFGFSNFSEEGTSDYASISLDFFPFITICNSGSLTSLENSLRYSTLDWRKSLNQRNRKFDSPSHSREKGSRDFPILPLKSMHASDATFLSGNLDMYVIDVNLSGVRIHFHDSSCTVGIITLPNSKSSLCIYEDSMDLVSSTEGLILTSSWWTKSFQDFLWGPSLPNISPVLNIRVRKGSFESLNSQLEISFGIQHVCCVLPPEYLAIIVGYFSLPDWSSNSSMQPVKKDYQDHQTKIAIVYKFEILDSTLIFPVESDDDHQCLKIELHQIYCSFIPECDLSNVLQDIPPEYMVPVYKFAKTNHSLNIFGRDLSLSFLLFKDDGYGSLMPVPGTEPISITLISSFVADVWVRIPCESESFSGSHSNSTCIMSRIGTCQLNLDDSYSLDGLTALLEIINHLSLVIDESKSFTSDVLQFLQLTRSVNETGAVTPADSAVIFTEVRCCIESLLIQFHRLGNHSFLLEPVAKADMKFMCSVSLVNDIPTSLDISFNSLALSSLLNAVILARCIGTCSAPRVFKVSFSKSDQGVNEFNVYLPSLHIWMHSSDWTDIINLLNSYALRVSKTTVIDSSSKSSTMNTIGPFKNVLDVGSQICDQNSGVIIHHEPHNVNQATLGVIVSSENIGITVRFPIWVSGEALSLFEAAEIQEERPQSIFSDVVEGKYCKFLTMTTHSRNSELLMVGKDVKLKCILEKTSCSVVICGDKHVNSWPFFHIFQINAETEICINERMPFHVNVGVQCDRLDVWLSHQVFFFWHDLQFDFPGAGSSEHTFGNVKFRVQLRKASLLLSDGRWSCSGPLLEILLRNFLLDAHMTQSSIESTVLCDLQVNYNNSHKVLWEPFVEPWKFQISVNRKLEMNALLDSSFLTDIDLTSTAQLNFNLTEPLIETVLRTVEVFKDAWGLMEQDVHENKRLLNCMLTEKMSSGRYAPYVLQNLTSLPLIYRVYQGLVDSDQFDVSEMKDGKSVLPGATVPIYLNDTPEEQLFHYRPAHSSDKLGEKQPNGVAHHLMTIQLDGSPVPSAPVSIDLVGVTYFEVDFSNASKYNMNVEEKGTANTNTGFVVPVVFDVSVQRYSKLIQLYSTVIILNATSMPIELRFDIPFGIAPKILDPIYPGQEFPLPLHLAESGRMRWRPLGNSYLWSEGHNLHNVLSQESKIGFLRSFVCYPSHPSSDPFRCCFSLERICLPTAVRPKKGSMHHVNNLNQSVQISDQILNDLDKSKSRFIHQVTLSTPLIVNNYLPETVSLKIESGGVPRTTLLSEVVTFFHHVDPSHDLVLEFSMHGFRPSIVKFPRAETFSTMAKFSGTKFSQSETLAFDSDLCNGPIYMVVERTLDAFSGARELFISVPFLLYNCTAFPLVISECTSEMKGIACTMPSCYDQFDQEQFQGRRDGLSLLLSDQDSLECSFTKVHTVSTRKISNPLSGGFLSKSLTSSGSSKFSNKEIDGHDLEVSEVPLSSLKNRSSSSTQLLLKDNGFVDKEQRKVKACMYSPHSTSASNEILVCLNRCLPGFVSENMSNSSWSAPFPLVPPSGSMNVLVPQPSSNGAFIISVACSAIAGQFAGRTRAITFQPRYIISNACSKDLSYKQKGTDTVFYLCEGHHSQLHWTDTTRGLLLSMRFDEPGWQWSGSFLPDHLGDTQVKVRNYVSGAIKMIRVEVQNADVFVKDEKIAGSLHGNCGTNLILLSEDNTGYMPYRIDNFSKERLRIYQQRCEFFDTIVHPYTSCPYAWDEPCYPHRLNVEVPGERIVGSYALDDLKEFIPVQLQSTFEKPERTLLLSICAEGAMKVLSIIDSSYHILKDIRDQSATSFLEKRIEEKNQEKSVNYKERFSISIPCIGISLINSFPQELLFACAKNMKVDLLQSVDQQTLTVSVSSLQIDNQLQTSPYPVILFFNNDCRTNQVSQIIKDAGSKYKNDRGLAITSDGSCEPVFYLYVAKWRKKDSSLVSFQNLHLRVADFCLELEQELILSLLYFFKALSPSFQSQVIPFSDSTYSVGIAYGQPSEYVKPRDMLQGTSIPVFGKSDRSNVSLPSIVPIGAPWQKIYLLASRERKIYVESLNLDPIKFTLSFSSSPWMLRNGVLTSGEFLIHRGLMALADVEGARIYLKELTIANQMASWESIQEILIRHYTRQLIHEIYKVFGSAGVIGNPMGFARSVSVGIKDFLSVPVRSIMKSPTGLITGMAQGTTSLVSNTVYALSDAATQFSKVAHKGIVAFTFDDQAVARMENQQKGEVSHSKGVINEVFQGLTGLLQSPIKEVEKHGLPGILSGIALGVTGLVARPAASILEVTGKTAQSIRNRSSLHNMKSQCYRVRLPRTLSGELPLRPYSWEEAVGTSVLMEADDGLRLKEEVFVMCKPLKQPGEFVIITERLVLIVSCSSLVDLGKPEFRGVAVNPEWVIETEISLHSVIHTDLDDGVVHIVGSSSDAILTQNQNMSKKGGATRKQWNNPTMPLFQTNLELASKDDAEEFLRVLLSTIEQGNERGWDSGYLLHQSNIK</sequence>
<dbReference type="GO" id="GO:0045053">
    <property type="term" value="P:protein retention in Golgi apparatus"/>
    <property type="evidence" value="ECO:0007669"/>
    <property type="project" value="TreeGrafter"/>
</dbReference>
<evidence type="ECO:0000259" key="6">
    <source>
        <dbReference type="Pfam" id="PF25037"/>
    </source>
</evidence>